<dbReference type="Pfam" id="PF12706">
    <property type="entry name" value="Lactamase_B_2"/>
    <property type="match status" value="1"/>
</dbReference>
<dbReference type="Proteomes" id="UP001281130">
    <property type="component" value="Unassembled WGS sequence"/>
</dbReference>
<dbReference type="RefSeq" id="WP_051589579.1">
    <property type="nucleotide sequence ID" value="NZ_CP007514.1"/>
</dbReference>
<protein>
    <submittedName>
        <fullName evidence="4">MBL fold metallo-hydrolase</fullName>
    </submittedName>
    <submittedName>
        <fullName evidence="3">Metal-dependent hydrolases of the beta-lactamase superfamily I</fullName>
    </submittedName>
</protein>
<reference evidence="4" key="2">
    <citation type="submission" date="2023-11" db="EMBL/GenBank/DDBJ databases">
        <title>MicrobeMod: A computational toolkit for identifying prokaryotic methylation and restriction-modification with nanopore sequencing.</title>
        <authorList>
            <person name="Crits-Christoph A."/>
            <person name="Kang S.C."/>
            <person name="Lee H."/>
            <person name="Ostrov N."/>
        </authorList>
    </citation>
    <scope>NUCLEOTIDE SEQUENCE</scope>
    <source>
        <strain evidence="4">ATCC 51242</strain>
    </source>
</reference>
<dbReference type="InterPro" id="IPR052533">
    <property type="entry name" value="WalJ/YycJ-like"/>
</dbReference>
<name>A0A023X4F3_RUBRA</name>
<dbReference type="STRING" id="42256.RradSPS_1607"/>
<accession>A0A023X4F3</accession>
<feature type="region of interest" description="Disordered" evidence="1">
    <location>
        <begin position="1"/>
        <end position="20"/>
    </location>
</feature>
<evidence type="ECO:0000313" key="4">
    <source>
        <dbReference type="EMBL" id="MDX5894295.1"/>
    </source>
</evidence>
<dbReference type="PANTHER" id="PTHR47619:SF1">
    <property type="entry name" value="EXODEOXYRIBONUCLEASE WALJ"/>
    <property type="match status" value="1"/>
</dbReference>
<dbReference type="Proteomes" id="UP000025229">
    <property type="component" value="Chromosome"/>
</dbReference>
<organism evidence="3 5">
    <name type="scientific">Rubrobacter radiotolerans</name>
    <name type="common">Arthrobacter radiotolerans</name>
    <dbReference type="NCBI Taxonomy" id="42256"/>
    <lineage>
        <taxon>Bacteria</taxon>
        <taxon>Bacillati</taxon>
        <taxon>Actinomycetota</taxon>
        <taxon>Rubrobacteria</taxon>
        <taxon>Rubrobacterales</taxon>
        <taxon>Rubrobacteraceae</taxon>
        <taxon>Rubrobacter</taxon>
    </lineage>
</organism>
<dbReference type="HOGENOM" id="CLU_073253_1_0_11"/>
<dbReference type="EMBL" id="CP007514">
    <property type="protein sequence ID" value="AHY46890.1"/>
    <property type="molecule type" value="Genomic_DNA"/>
</dbReference>
<feature type="domain" description="Metallo-beta-lactamase" evidence="2">
    <location>
        <begin position="54"/>
        <end position="230"/>
    </location>
</feature>
<dbReference type="InterPro" id="IPR036866">
    <property type="entry name" value="RibonucZ/Hydroxyglut_hydro"/>
</dbReference>
<dbReference type="PANTHER" id="PTHR47619">
    <property type="entry name" value="METALLO-HYDROLASE YYCJ-RELATED"/>
    <property type="match status" value="1"/>
</dbReference>
<reference evidence="3 5" key="1">
    <citation type="submission" date="2014-03" db="EMBL/GenBank/DDBJ databases">
        <title>Complete genome sequence of the Radio-Resistant Rubrobacter radiotolerans RSPS-4.</title>
        <authorList>
            <person name="Egas C.C."/>
            <person name="Barroso C.C."/>
            <person name="Froufe H.J.C."/>
            <person name="Pacheco J.J."/>
            <person name="Albuquerque L.L."/>
            <person name="da Costa M.M.S."/>
        </authorList>
    </citation>
    <scope>NUCLEOTIDE SEQUENCE [LARGE SCALE GENOMIC DNA]</scope>
    <source>
        <strain evidence="3 5">RSPS-4</strain>
    </source>
</reference>
<gene>
    <name evidence="3" type="ORF">RradSPS_1607</name>
    <name evidence="4" type="ORF">SIL72_09690</name>
</gene>
<dbReference type="EMBL" id="JAWXXX010000001">
    <property type="protein sequence ID" value="MDX5894295.1"/>
    <property type="molecule type" value="Genomic_DNA"/>
</dbReference>
<dbReference type="KEGG" id="rrd:RradSPS_1607"/>
<dbReference type="SUPFAM" id="SSF56281">
    <property type="entry name" value="Metallo-hydrolase/oxidoreductase"/>
    <property type="match status" value="1"/>
</dbReference>
<evidence type="ECO:0000313" key="3">
    <source>
        <dbReference type="EMBL" id="AHY46890.1"/>
    </source>
</evidence>
<sequence length="307" mass="31840">MNTNGNRDPQPEVSRNPESRAGLRFSVLSSGSAGNATYVEVGSGTGETGPTRGLLVDAGLSCRRIAALLRSIGRTLDDVGAILLTHGHSDHTSGLRQLRRERSIPVFSAPGVGEAFGAEILPAGEVFPVLGGSGCEALFFSVPHDAPTYGLRLASGAASMALATDFGEVTGEVLAAMRGVDAAVIEANHDPEWLRRGPYPAHLKARIASRDGHLSNAQAADLALALAPHGLVEVVLAHLSDRNNSLARAAGTVSMTLREAGFGGVRVRSAKAGHPTPWVEVGRPPGSPTRFVYGCSGEVGQLFGVSE</sequence>
<dbReference type="OrthoDB" id="2971563at2"/>
<evidence type="ECO:0000259" key="2">
    <source>
        <dbReference type="Pfam" id="PF12706"/>
    </source>
</evidence>
<evidence type="ECO:0000256" key="1">
    <source>
        <dbReference type="SAM" id="MobiDB-lite"/>
    </source>
</evidence>
<proteinExistence type="predicted"/>
<dbReference type="AlphaFoldDB" id="A0A023X4F3"/>
<dbReference type="eggNOG" id="COG1235">
    <property type="taxonomic scope" value="Bacteria"/>
</dbReference>
<dbReference type="InterPro" id="IPR001279">
    <property type="entry name" value="Metallo-B-lactamas"/>
</dbReference>
<keyword evidence="5" id="KW-1185">Reference proteome</keyword>
<evidence type="ECO:0000313" key="5">
    <source>
        <dbReference type="Proteomes" id="UP000025229"/>
    </source>
</evidence>
<keyword evidence="3" id="KW-0378">Hydrolase</keyword>
<dbReference type="Gene3D" id="3.60.15.10">
    <property type="entry name" value="Ribonuclease Z/Hydroxyacylglutathione hydrolase-like"/>
    <property type="match status" value="1"/>
</dbReference>
<dbReference type="GO" id="GO:0016787">
    <property type="term" value="F:hydrolase activity"/>
    <property type="evidence" value="ECO:0007669"/>
    <property type="project" value="UniProtKB-KW"/>
</dbReference>